<evidence type="ECO:0000313" key="3">
    <source>
        <dbReference type="Proteomes" id="UP000236630"/>
    </source>
</evidence>
<accession>A0A2H5Q8C8</accession>
<keyword evidence="3" id="KW-1185">Reference proteome</keyword>
<dbReference type="PANTHER" id="PTHR33237">
    <property type="entry name" value="F2P16.13 PROTEIN-RELATED"/>
    <property type="match status" value="1"/>
</dbReference>
<feature type="region of interest" description="Disordered" evidence="1">
    <location>
        <begin position="49"/>
        <end position="90"/>
    </location>
</feature>
<feature type="compositionally biased region" description="Polar residues" evidence="1">
    <location>
        <begin position="49"/>
        <end position="67"/>
    </location>
</feature>
<dbReference type="STRING" id="55188.A0A2H5Q8C8"/>
<dbReference type="EMBL" id="BDQV01000238">
    <property type="protein sequence ID" value="GAY60515.1"/>
    <property type="molecule type" value="Genomic_DNA"/>
</dbReference>
<reference evidence="2 3" key="1">
    <citation type="journal article" date="2017" name="Front. Genet.">
        <title>Draft sequencing of the heterozygous diploid genome of Satsuma (Citrus unshiu Marc.) using a hybrid assembly approach.</title>
        <authorList>
            <person name="Shimizu T."/>
            <person name="Tanizawa Y."/>
            <person name="Mochizuki T."/>
            <person name="Nagasaki H."/>
            <person name="Yoshioka T."/>
            <person name="Toyoda A."/>
            <person name="Fujiyama A."/>
            <person name="Kaminuma E."/>
            <person name="Nakamura Y."/>
        </authorList>
    </citation>
    <scope>NUCLEOTIDE SEQUENCE [LARGE SCALE GENOMIC DNA]</scope>
    <source>
        <strain evidence="3">cv. Miyagawa wase</strain>
    </source>
</reference>
<protein>
    <submittedName>
        <fullName evidence="2">Uncharacterized protein</fullName>
    </submittedName>
</protein>
<dbReference type="PANTHER" id="PTHR33237:SF46">
    <property type="entry name" value="OS01G0606100 PROTEIN"/>
    <property type="match status" value="1"/>
</dbReference>
<dbReference type="Proteomes" id="UP000236630">
    <property type="component" value="Unassembled WGS sequence"/>
</dbReference>
<comment type="caution">
    <text evidence="2">The sequence shown here is derived from an EMBL/GenBank/DDBJ whole genome shotgun (WGS) entry which is preliminary data.</text>
</comment>
<feature type="compositionally biased region" description="Low complexity" evidence="1">
    <location>
        <begin position="68"/>
        <end position="80"/>
    </location>
</feature>
<name>A0A2H5Q8C8_CITUN</name>
<dbReference type="AlphaFoldDB" id="A0A2H5Q8C8"/>
<sequence>MVRASPGHGSGSPKRLTLGFLISVSSFVTRFAKQASHFSIKYKAKPIKNNSHAAKQPIKSNANMEYCNNNNNNSNNKNSIPPSPKSPLSARPKQLITSISNKAITLIHKRKIDEDKDDDVVFGGSHDEFGDGGVWQRAILMGDKCQPLDFSGVIYYDSTGKQLEELPPRSPRASPLPGYLARK</sequence>
<feature type="region of interest" description="Disordered" evidence="1">
    <location>
        <begin position="161"/>
        <end position="183"/>
    </location>
</feature>
<evidence type="ECO:0000256" key="1">
    <source>
        <dbReference type="SAM" id="MobiDB-lite"/>
    </source>
</evidence>
<evidence type="ECO:0000313" key="2">
    <source>
        <dbReference type="EMBL" id="GAY60515.1"/>
    </source>
</evidence>
<gene>
    <name evidence="2" type="ORF">CUMW_202580</name>
</gene>
<organism evidence="2 3">
    <name type="scientific">Citrus unshiu</name>
    <name type="common">Satsuma mandarin</name>
    <name type="synonym">Citrus nobilis var. unshiu</name>
    <dbReference type="NCBI Taxonomy" id="55188"/>
    <lineage>
        <taxon>Eukaryota</taxon>
        <taxon>Viridiplantae</taxon>
        <taxon>Streptophyta</taxon>
        <taxon>Embryophyta</taxon>
        <taxon>Tracheophyta</taxon>
        <taxon>Spermatophyta</taxon>
        <taxon>Magnoliopsida</taxon>
        <taxon>eudicotyledons</taxon>
        <taxon>Gunneridae</taxon>
        <taxon>Pentapetalae</taxon>
        <taxon>rosids</taxon>
        <taxon>malvids</taxon>
        <taxon>Sapindales</taxon>
        <taxon>Rutaceae</taxon>
        <taxon>Aurantioideae</taxon>
        <taxon>Citrus</taxon>
    </lineage>
</organism>
<proteinExistence type="predicted"/>